<gene>
    <name evidence="1" type="ORF">CS022_21485</name>
</gene>
<dbReference type="Proteomes" id="UP000290287">
    <property type="component" value="Unassembled WGS sequence"/>
</dbReference>
<evidence type="ECO:0000313" key="1">
    <source>
        <dbReference type="EMBL" id="RXJ71237.1"/>
    </source>
</evidence>
<reference evidence="1 2" key="1">
    <citation type="submission" date="2017-10" db="EMBL/GenBank/DDBJ databases">
        <title>Nyctiphanis sp. nov., isolated from the stomach of the euphausiid Nyctiphanes simplex (Hansen, 1911) in the Gulf of California.</title>
        <authorList>
            <person name="Gomez-Gil B."/>
            <person name="Aguilar-Mendez M."/>
            <person name="Lopez-Cortes A."/>
            <person name="Gomez-Gutierrez J."/>
            <person name="Roque A."/>
            <person name="Lang E."/>
            <person name="Gonzalez-Castillo A."/>
        </authorList>
    </citation>
    <scope>NUCLEOTIDE SEQUENCE [LARGE SCALE GENOMIC DNA]</scope>
    <source>
        <strain evidence="1 2">CAIM 600</strain>
    </source>
</reference>
<name>A0A4Q0YKH0_9GAMM</name>
<sequence length="75" mass="8359">MTHYQYIGQRAPARQDGMTFSAHQLLLLDALRDEAMMSKVQVREHNHTSAIMMQASANNTLQMAAVGARTAFPLL</sequence>
<comment type="caution">
    <text evidence="1">The sequence shown here is derived from an EMBL/GenBank/DDBJ whole genome shotgun (WGS) entry which is preliminary data.</text>
</comment>
<proteinExistence type="predicted"/>
<protein>
    <submittedName>
        <fullName evidence="1">Uncharacterized protein</fullName>
    </submittedName>
</protein>
<keyword evidence="2" id="KW-1185">Reference proteome</keyword>
<organism evidence="1 2">
    <name type="scientific">Veronia nyctiphanis</name>
    <dbReference type="NCBI Taxonomy" id="1278244"/>
    <lineage>
        <taxon>Bacteria</taxon>
        <taxon>Pseudomonadati</taxon>
        <taxon>Pseudomonadota</taxon>
        <taxon>Gammaproteobacteria</taxon>
        <taxon>Vibrionales</taxon>
        <taxon>Vibrionaceae</taxon>
        <taxon>Veronia</taxon>
    </lineage>
</organism>
<dbReference type="EMBL" id="PEIB01000039">
    <property type="protein sequence ID" value="RXJ71237.1"/>
    <property type="molecule type" value="Genomic_DNA"/>
</dbReference>
<accession>A0A4Q0YKH0</accession>
<evidence type="ECO:0000313" key="2">
    <source>
        <dbReference type="Proteomes" id="UP000290287"/>
    </source>
</evidence>
<dbReference type="AlphaFoldDB" id="A0A4Q0YKH0"/>